<evidence type="ECO:0000256" key="2">
    <source>
        <dbReference type="SAM" id="SignalP"/>
    </source>
</evidence>
<protein>
    <submittedName>
        <fullName evidence="5">Secreted protein</fullName>
    </submittedName>
</protein>
<evidence type="ECO:0000313" key="3">
    <source>
        <dbReference type="EMBL" id="VDP02730.1"/>
    </source>
</evidence>
<accession>A0A3P8AG38</accession>
<feature type="signal peptide" evidence="2">
    <location>
        <begin position="1"/>
        <end position="22"/>
    </location>
</feature>
<dbReference type="AlphaFoldDB" id="A0A183G2B8"/>
<organism evidence="4 5">
    <name type="scientific">Heligmosomoides polygyrus</name>
    <name type="common">Parasitic roundworm</name>
    <dbReference type="NCBI Taxonomy" id="6339"/>
    <lineage>
        <taxon>Eukaryota</taxon>
        <taxon>Metazoa</taxon>
        <taxon>Ecdysozoa</taxon>
        <taxon>Nematoda</taxon>
        <taxon>Chromadorea</taxon>
        <taxon>Rhabditida</taxon>
        <taxon>Rhabditina</taxon>
        <taxon>Rhabditomorpha</taxon>
        <taxon>Strongyloidea</taxon>
        <taxon>Heligmosomidae</taxon>
        <taxon>Heligmosomoides</taxon>
    </lineage>
</organism>
<reference evidence="5" key="2">
    <citation type="submission" date="2019-09" db="UniProtKB">
        <authorList>
            <consortium name="WormBaseParasite"/>
        </authorList>
    </citation>
    <scope>IDENTIFICATION</scope>
</reference>
<feature type="compositionally biased region" description="Basic and acidic residues" evidence="1">
    <location>
        <begin position="26"/>
        <end position="38"/>
    </location>
</feature>
<reference evidence="3 4" key="1">
    <citation type="submission" date="2018-11" db="EMBL/GenBank/DDBJ databases">
        <authorList>
            <consortium name="Pathogen Informatics"/>
        </authorList>
    </citation>
    <scope>NUCLEOTIDE SEQUENCE [LARGE SCALE GENOMIC DNA]</scope>
</reference>
<accession>A0A183G2B8</accession>
<dbReference type="EMBL" id="UZAH01028846">
    <property type="protein sequence ID" value="VDP02730.1"/>
    <property type="molecule type" value="Genomic_DNA"/>
</dbReference>
<keyword evidence="4" id="KW-1185">Reference proteome</keyword>
<evidence type="ECO:0000313" key="5">
    <source>
        <dbReference type="WBParaSite" id="HPBE_0001542501-mRNA-1"/>
    </source>
</evidence>
<dbReference type="Proteomes" id="UP000050761">
    <property type="component" value="Unassembled WGS sequence"/>
</dbReference>
<sequence>MSAWIIEVVAVLLLAYASLIKCSSRAEREPAGTSERTKSVHPNVNASKPKTESRAQSVKAALAEAGRVNCTAGSPRDTMLPTICLPSTKKKDSVL</sequence>
<feature type="region of interest" description="Disordered" evidence="1">
    <location>
        <begin position="26"/>
        <end position="58"/>
    </location>
</feature>
<name>A0A183G2B8_HELPZ</name>
<dbReference type="WBParaSite" id="HPBE_0001542501-mRNA-1">
    <property type="protein sequence ID" value="HPBE_0001542501-mRNA-1"/>
    <property type="gene ID" value="HPBE_0001542501"/>
</dbReference>
<feature type="chain" id="PRO_5044551807" evidence="2">
    <location>
        <begin position="23"/>
        <end position="95"/>
    </location>
</feature>
<evidence type="ECO:0000256" key="1">
    <source>
        <dbReference type="SAM" id="MobiDB-lite"/>
    </source>
</evidence>
<keyword evidence="2" id="KW-0732">Signal</keyword>
<proteinExistence type="predicted"/>
<gene>
    <name evidence="3" type="ORF">HPBE_LOCUS15424</name>
</gene>
<evidence type="ECO:0000313" key="4">
    <source>
        <dbReference type="Proteomes" id="UP000050761"/>
    </source>
</evidence>